<dbReference type="InterPro" id="IPR007588">
    <property type="entry name" value="Znf_FLYWCH"/>
</dbReference>
<gene>
    <name evidence="5" type="ORF">ABMA27_001362</name>
</gene>
<accession>A0ABR3HY68</accession>
<evidence type="ECO:0000256" key="3">
    <source>
        <dbReference type="ARBA" id="ARBA00022833"/>
    </source>
</evidence>
<evidence type="ECO:0000313" key="6">
    <source>
        <dbReference type="Proteomes" id="UP001549920"/>
    </source>
</evidence>
<keyword evidence="2" id="KW-0863">Zinc-finger</keyword>
<evidence type="ECO:0000256" key="2">
    <source>
        <dbReference type="ARBA" id="ARBA00022771"/>
    </source>
</evidence>
<feature type="domain" description="FLYWCH-type" evidence="4">
    <location>
        <begin position="2"/>
        <end position="46"/>
    </location>
</feature>
<protein>
    <recommendedName>
        <fullName evidence="4">FLYWCH-type domain-containing protein</fullName>
    </recommendedName>
</protein>
<evidence type="ECO:0000256" key="1">
    <source>
        <dbReference type="ARBA" id="ARBA00022723"/>
    </source>
</evidence>
<dbReference type="Pfam" id="PF04500">
    <property type="entry name" value="FLYWCH"/>
    <property type="match status" value="2"/>
</dbReference>
<keyword evidence="6" id="KW-1185">Reference proteome</keyword>
<organism evidence="5 6">
    <name type="scientific">Loxostege sticticalis</name>
    <name type="common">Beet webworm moth</name>
    <dbReference type="NCBI Taxonomy" id="481309"/>
    <lineage>
        <taxon>Eukaryota</taxon>
        <taxon>Metazoa</taxon>
        <taxon>Ecdysozoa</taxon>
        <taxon>Arthropoda</taxon>
        <taxon>Hexapoda</taxon>
        <taxon>Insecta</taxon>
        <taxon>Pterygota</taxon>
        <taxon>Neoptera</taxon>
        <taxon>Endopterygota</taxon>
        <taxon>Lepidoptera</taxon>
        <taxon>Glossata</taxon>
        <taxon>Ditrysia</taxon>
        <taxon>Pyraloidea</taxon>
        <taxon>Crambidae</taxon>
        <taxon>Pyraustinae</taxon>
        <taxon>Loxostege</taxon>
    </lineage>
</organism>
<evidence type="ECO:0000313" key="5">
    <source>
        <dbReference type="EMBL" id="KAL0881511.1"/>
    </source>
</evidence>
<keyword evidence="1" id="KW-0479">Metal-binding</keyword>
<dbReference type="EMBL" id="JBEUOH010000011">
    <property type="protein sequence ID" value="KAL0881511.1"/>
    <property type="molecule type" value="Genomic_DNA"/>
</dbReference>
<dbReference type="Gene3D" id="2.20.25.240">
    <property type="match status" value="2"/>
</dbReference>
<proteinExistence type="predicted"/>
<comment type="caution">
    <text evidence="5">The sequence shown here is derived from an EMBL/GenBank/DDBJ whole genome shotgun (WGS) entry which is preliminary data.</text>
</comment>
<reference evidence="5 6" key="1">
    <citation type="submission" date="2024-06" db="EMBL/GenBank/DDBJ databases">
        <title>A chromosome-level genome assembly of beet webworm, Loxostege sticticalis.</title>
        <authorList>
            <person name="Zhang Y."/>
        </authorList>
    </citation>
    <scope>NUCLEOTIDE SEQUENCE [LARGE SCALE GENOMIC DNA]</scope>
    <source>
        <strain evidence="5">AQ026</strain>
        <tissue evidence="5">Whole body</tissue>
    </source>
</reference>
<keyword evidence="3" id="KW-0862">Zinc</keyword>
<feature type="domain" description="FLYWCH-type" evidence="4">
    <location>
        <begin position="50"/>
        <end position="109"/>
    </location>
</feature>
<name>A0ABR3HY68_LOXSC</name>
<dbReference type="Proteomes" id="UP001549920">
    <property type="component" value="Unassembled WGS sequence"/>
</dbReference>
<evidence type="ECO:0000259" key="4">
    <source>
        <dbReference type="Pfam" id="PF04500"/>
    </source>
</evidence>
<sequence>MSRKGNPMIKVDNYTFCKKGVSGIKSRWVCSTHNHRGCTAMVHMIQNEIFIRSRRGKTLLAIGGYTFCLQATSGIKRRWICSTHNHKRCRAVVHTMGDEVIRLKNEHTHDVSQR</sequence>